<dbReference type="Pfam" id="PF13374">
    <property type="entry name" value="TPR_10"/>
    <property type="match status" value="1"/>
</dbReference>
<dbReference type="Pfam" id="PF13191">
    <property type="entry name" value="AAA_16"/>
    <property type="match status" value="1"/>
</dbReference>
<dbReference type="EMBL" id="LRQV01000090">
    <property type="protein sequence ID" value="KXK59953.1"/>
    <property type="molecule type" value="Genomic_DNA"/>
</dbReference>
<dbReference type="Gene3D" id="1.25.40.10">
    <property type="entry name" value="Tetratricopeptide repeat domain"/>
    <property type="match status" value="2"/>
</dbReference>
<dbReference type="SUPFAM" id="SSF52540">
    <property type="entry name" value="P-loop containing nucleoside triphosphate hydrolases"/>
    <property type="match status" value="2"/>
</dbReference>
<protein>
    <recommendedName>
        <fullName evidence="2">Orc1-like AAA ATPase domain-containing protein</fullName>
    </recommendedName>
</protein>
<feature type="region of interest" description="Disordered" evidence="1">
    <location>
        <begin position="442"/>
        <end position="467"/>
    </location>
</feature>
<evidence type="ECO:0000259" key="2">
    <source>
        <dbReference type="Pfam" id="PF13191"/>
    </source>
</evidence>
<sequence>MTAPGGDRPDAGAAETRVTGFVAAARSTGRTNVVSNLALLLARAGRRVLVVDAGRGAVRVHEHLRAFHAEDSAITDHLPTALTDLMFALPGFATGEPTLRRYAVPPGRLDVLWTPDPTVWPPVTEVGGGPDGALRIELRRQLRFTEYDDVLLEPADFAETVAAWLAVLCDAVVVCLPYHRPALADAAAVARQVQRAAPAGVRIVAATTGLTGDEEAAARYAEEVRTRFLGVLHEPAVPVDFAQVEIAGAPSGQPLAPLLEESRHRDGVLTAYGALLGLLTAGEVDRAAPEPDPVRDRYRYGVGRQPVTETGAVSLAYPEIQRPWADWLRDELTVLGLQVRRWGRGAPPVDGPVTVLAVAPEPPPPRAAGAPVPPSVLDDGWLAPFVEQVRAHPGTELLVVRTTATPGLRPDPARVVDLAGCSEEVARRRLRGTLGLAAVTSQPGPRPWRVGFPGGRDRARPVSGLPPAPRRFVGRDRELAELRDHLLASRHGEPVTVRGPAAAGKTSLVRTYVDRFRADYGLVEWIPARSRHDVWRALAALADRLGVGPRGSVPELLRELGRWNKPWLLVYDGVADGVDLAGLLPTGPGHVVLTRPGTGPSTGGTEVTVAELTRADAVRLLTRQVTGLTAAPAAAVVDAVGALPLDLWLASGLLEQAGILLSTRETVTGSRAGDTAVPAFLEVVAPTGADPTGSPTRRIVEVALGLMGEELSGRVAVVLAQMFAFAAPDGLSLTLVQSRRMRTQVAAGLTGQDAALLNADGLEMDRALTVATRYRLFDVAWGDHGVVRMHPAVQAAVRACLAPPEETARRGQFLLGLAGAAPRSTAAGSALRRELHQHLLAAGALEVDDPHDVRRFLVEQLEHLIARGEGESAEARRLWRPLLDRWLARHGWGDRLTLRLATRLADVTRMLGYGDEALELSRVVVAHGATLLGHDHPRVLVSRRGLAGDLRGVGRFRPALIEDQATWRGFRDQFGNSHPETLVAAYNLASSYHLAGWTDEAVRVARDTLHRRLRLFDENHPATLRLAGDLGRYLAELGSPADLAESYRLLQDVYQRRVVGHGEEDMLLLRTIRHQAVTERRRGHRDRAKDLNSRAYLALRRLLGEDSPATRSCRLSLAVDYHLAGESDKAVRLADDSLAGYERDLVAGHPFVHLSRSLRAVLRRGTDEADETVAEGGKAATGLASALGESHPWALAGQVNQAGNLAAVGRVGAAEELLRGVLDEGRHLLGVDHPYLRAARRLLAVVLTDGELSGGRRPGSVALDFVDLEVPET</sequence>
<proteinExistence type="predicted"/>
<dbReference type="RefSeq" id="WP_067369451.1">
    <property type="nucleotide sequence ID" value="NZ_JBIUBN010000007.1"/>
</dbReference>
<evidence type="ECO:0000313" key="4">
    <source>
        <dbReference type="Proteomes" id="UP000070620"/>
    </source>
</evidence>
<dbReference type="PANTHER" id="PTHR46082">
    <property type="entry name" value="ATP/GTP-BINDING PROTEIN-RELATED"/>
    <property type="match status" value="1"/>
</dbReference>
<evidence type="ECO:0000256" key="1">
    <source>
        <dbReference type="SAM" id="MobiDB-lite"/>
    </source>
</evidence>
<gene>
    <name evidence="3" type="ORF">AWW66_21530</name>
</gene>
<dbReference type="InterPro" id="IPR053137">
    <property type="entry name" value="NLR-like"/>
</dbReference>
<keyword evidence="4" id="KW-1185">Reference proteome</keyword>
<reference evidence="3 4" key="1">
    <citation type="submission" date="2016-01" db="EMBL/GenBank/DDBJ databases">
        <title>Whole genome sequence and analysis of Micromonospora rosaria DSM 803, which can produce antibacterial substance rosamicin.</title>
        <authorList>
            <person name="Yang H."/>
            <person name="He X."/>
            <person name="Zhu D."/>
        </authorList>
    </citation>
    <scope>NUCLEOTIDE SEQUENCE [LARGE SCALE GENOMIC DNA]</scope>
    <source>
        <strain evidence="3 4">DSM 803</strain>
    </source>
</reference>
<dbReference type="Proteomes" id="UP000070620">
    <property type="component" value="Unassembled WGS sequence"/>
</dbReference>
<dbReference type="InterPro" id="IPR011990">
    <property type="entry name" value="TPR-like_helical_dom_sf"/>
</dbReference>
<dbReference type="SUPFAM" id="SSF48452">
    <property type="entry name" value="TPR-like"/>
    <property type="match status" value="2"/>
</dbReference>
<dbReference type="OrthoDB" id="580767at2"/>
<feature type="domain" description="Orc1-like AAA ATPase" evidence="2">
    <location>
        <begin position="471"/>
        <end position="538"/>
    </location>
</feature>
<name>A0A136PNF3_9ACTN</name>
<dbReference type="Gene3D" id="3.40.50.300">
    <property type="entry name" value="P-loop containing nucleotide triphosphate hydrolases"/>
    <property type="match status" value="2"/>
</dbReference>
<comment type="caution">
    <text evidence="3">The sequence shown here is derived from an EMBL/GenBank/DDBJ whole genome shotgun (WGS) entry which is preliminary data.</text>
</comment>
<accession>A0A136PNF3</accession>
<dbReference type="AlphaFoldDB" id="A0A136PNF3"/>
<dbReference type="InterPro" id="IPR041664">
    <property type="entry name" value="AAA_16"/>
</dbReference>
<organism evidence="3 4">
    <name type="scientific">Micromonospora rosaria</name>
    <dbReference type="NCBI Taxonomy" id="47874"/>
    <lineage>
        <taxon>Bacteria</taxon>
        <taxon>Bacillati</taxon>
        <taxon>Actinomycetota</taxon>
        <taxon>Actinomycetes</taxon>
        <taxon>Micromonosporales</taxon>
        <taxon>Micromonosporaceae</taxon>
        <taxon>Micromonospora</taxon>
    </lineage>
</organism>
<dbReference type="InterPro" id="IPR027417">
    <property type="entry name" value="P-loop_NTPase"/>
</dbReference>
<dbReference type="NCBIfam" id="NF040586">
    <property type="entry name" value="FxSxx_TPR"/>
    <property type="match status" value="1"/>
</dbReference>
<evidence type="ECO:0000313" key="3">
    <source>
        <dbReference type="EMBL" id="KXK59953.1"/>
    </source>
</evidence>
<dbReference type="PANTHER" id="PTHR46082:SF6">
    <property type="entry name" value="AAA+ ATPASE DOMAIN-CONTAINING PROTEIN-RELATED"/>
    <property type="match status" value="1"/>
</dbReference>